<dbReference type="InterPro" id="IPR050385">
    <property type="entry name" value="Archaeal_FAD_synthase"/>
</dbReference>
<dbReference type="Gene3D" id="3.40.50.620">
    <property type="entry name" value="HUPs"/>
    <property type="match status" value="1"/>
</dbReference>
<dbReference type="GO" id="GO:0016779">
    <property type="term" value="F:nucleotidyltransferase activity"/>
    <property type="evidence" value="ECO:0007669"/>
    <property type="project" value="UniProtKB-KW"/>
</dbReference>
<dbReference type="SUPFAM" id="SSF52374">
    <property type="entry name" value="Nucleotidylyl transferase"/>
    <property type="match status" value="1"/>
</dbReference>
<protein>
    <recommendedName>
        <fullName evidence="3">Cytidyltransferase-like domain-containing protein</fullName>
    </recommendedName>
</protein>
<dbReference type="InterPro" id="IPR004821">
    <property type="entry name" value="Cyt_trans-like"/>
</dbReference>
<evidence type="ECO:0000256" key="2">
    <source>
        <dbReference type="ARBA" id="ARBA00022695"/>
    </source>
</evidence>
<reference evidence="4" key="1">
    <citation type="journal article" date="2020" name="Nature">
        <title>Giant virus diversity and host interactions through global metagenomics.</title>
        <authorList>
            <person name="Schulz F."/>
            <person name="Roux S."/>
            <person name="Paez-Espino D."/>
            <person name="Jungbluth S."/>
            <person name="Walsh D.A."/>
            <person name="Denef V.J."/>
            <person name="McMahon K.D."/>
            <person name="Konstantinidis K.T."/>
            <person name="Eloe-Fadrosh E.A."/>
            <person name="Kyrpides N.C."/>
            <person name="Woyke T."/>
        </authorList>
    </citation>
    <scope>NUCLEOTIDE SEQUENCE</scope>
    <source>
        <strain evidence="4">GVMAG-M-3300025860-12</strain>
    </source>
</reference>
<evidence type="ECO:0000256" key="1">
    <source>
        <dbReference type="ARBA" id="ARBA00022679"/>
    </source>
</evidence>
<sequence length="154" mass="18380">MFLNIESFNTKYKNKKIGFTCSCFDLLHSGHCIMLKDAKEQCDILIVGLQTDPTIDRPEKNKPIQTFEERKIMIETIKYVDEVITYSTEKDLYDLLVLLNPDVRIIGSDWCNKKYTGYELPITMYWHKRTHSWSTSELRKRVYEREKIKDLIFQ</sequence>
<organism evidence="4">
    <name type="scientific">viral metagenome</name>
    <dbReference type="NCBI Taxonomy" id="1070528"/>
    <lineage>
        <taxon>unclassified sequences</taxon>
        <taxon>metagenomes</taxon>
        <taxon>organismal metagenomes</taxon>
    </lineage>
</organism>
<dbReference type="InterPro" id="IPR014729">
    <property type="entry name" value="Rossmann-like_a/b/a_fold"/>
</dbReference>
<dbReference type="Pfam" id="PF01467">
    <property type="entry name" value="CTP_transf_like"/>
    <property type="match status" value="1"/>
</dbReference>
<dbReference type="NCBIfam" id="TIGR00125">
    <property type="entry name" value="cyt_tran_rel"/>
    <property type="match status" value="1"/>
</dbReference>
<dbReference type="AlphaFoldDB" id="A0A6C0J5F9"/>
<dbReference type="EMBL" id="MN740323">
    <property type="protein sequence ID" value="QHU00100.1"/>
    <property type="molecule type" value="Genomic_DNA"/>
</dbReference>
<dbReference type="PANTHER" id="PTHR43793">
    <property type="entry name" value="FAD SYNTHASE"/>
    <property type="match status" value="1"/>
</dbReference>
<name>A0A6C0J5F9_9ZZZZ</name>
<evidence type="ECO:0000313" key="4">
    <source>
        <dbReference type="EMBL" id="QHU00100.1"/>
    </source>
</evidence>
<dbReference type="PANTHER" id="PTHR43793:SF1">
    <property type="entry name" value="FAD SYNTHASE"/>
    <property type="match status" value="1"/>
</dbReference>
<evidence type="ECO:0000259" key="3">
    <source>
        <dbReference type="Pfam" id="PF01467"/>
    </source>
</evidence>
<keyword evidence="1" id="KW-0808">Transferase</keyword>
<feature type="domain" description="Cytidyltransferase-like" evidence="3">
    <location>
        <begin position="20"/>
        <end position="119"/>
    </location>
</feature>
<keyword evidence="2" id="KW-0548">Nucleotidyltransferase</keyword>
<accession>A0A6C0J5F9</accession>
<proteinExistence type="predicted"/>